<sequence>MTTLCGPNLSQLLTNGSPTFGSTSPPEKEPSLAVQAFRRAQMADQIPMRLAQFFRESWPVLEAATPLDDNWHIDAMAEHVEAALLDWWAVQQWKMAARRGLAVEERPVQRIKDLIVNVPPGTAKSRLVSVCAPAWMWTICPAWRSIFISGNPRVSTRDSLLCRELIRSDWYRETFQPTWRLAADQDAKTLFKNTAGGSRLAIGAKAKITGDRADALFVDDANDAADIESDAEREAVNTWWDNGAGNRVNDLRTSVRIGIQQRLHEDDWTGHVLSISEWFHLVLPMEYEVKPACECASCKRAVNPLGWRDPRVQAGELLFPSRFPPEVLAAELRRLGTMGYDGQYQQRPSAKGGSIFKEAWFERNRYRRLPELVEVWTVWDTALKAKEANDESACITAGKGADGDLYILNMAHGRWETPDLVNFLIAQAYYYRRLYGDKYRGDYVEDVGSGTVLMQYVKRHTDEDRTKAEDGSKLALIGIAVAGTGDKESRAKSVSPFAEGGRVHLPDLNIYPGCFEWVRDLLAQITKFPKAKNDDIVDVFVNALRKFLETLGTKKSRRGRRGGTV</sequence>
<protein>
    <submittedName>
        <fullName evidence="3">Uncharacterized protein</fullName>
    </submittedName>
</protein>
<organism evidence="3 4">
    <name type="scientific">Capsulimonas corticalis</name>
    <dbReference type="NCBI Taxonomy" id="2219043"/>
    <lineage>
        <taxon>Bacteria</taxon>
        <taxon>Bacillati</taxon>
        <taxon>Armatimonadota</taxon>
        <taxon>Armatimonadia</taxon>
        <taxon>Capsulimonadales</taxon>
        <taxon>Capsulimonadaceae</taxon>
        <taxon>Capsulimonas</taxon>
    </lineage>
</organism>
<evidence type="ECO:0000256" key="2">
    <source>
        <dbReference type="SAM" id="MobiDB-lite"/>
    </source>
</evidence>
<dbReference type="Proteomes" id="UP000287394">
    <property type="component" value="Chromosome"/>
</dbReference>
<dbReference type="Pfam" id="PF17289">
    <property type="entry name" value="Terminase_6C"/>
    <property type="match status" value="1"/>
</dbReference>
<name>A0A402CRD3_9BACT</name>
<dbReference type="RefSeq" id="WP_119319961.1">
    <property type="nucleotide sequence ID" value="NZ_AP025739.1"/>
</dbReference>
<feature type="region of interest" description="Disordered" evidence="2">
    <location>
        <begin position="9"/>
        <end position="30"/>
    </location>
</feature>
<keyword evidence="1" id="KW-1188">Viral release from host cell</keyword>
<evidence type="ECO:0000313" key="3">
    <source>
        <dbReference type="EMBL" id="BDI27999.1"/>
    </source>
</evidence>
<evidence type="ECO:0000313" key="4">
    <source>
        <dbReference type="Proteomes" id="UP000287394"/>
    </source>
</evidence>
<dbReference type="InterPro" id="IPR006517">
    <property type="entry name" value="Phage_terminase_lsu-like_C"/>
</dbReference>
<feature type="compositionally biased region" description="Polar residues" evidence="2">
    <location>
        <begin position="9"/>
        <end position="25"/>
    </location>
</feature>
<dbReference type="EMBL" id="AP025739">
    <property type="protein sequence ID" value="BDI27999.1"/>
    <property type="molecule type" value="Genomic_DNA"/>
</dbReference>
<dbReference type="OrthoDB" id="9771580at2"/>
<proteinExistence type="predicted"/>
<reference evidence="3 4" key="1">
    <citation type="journal article" date="2019" name="Int. J. Syst. Evol. Microbiol.">
        <title>Capsulimonas corticalis gen. nov., sp. nov., an aerobic capsulated bacterium, of a novel bacterial order, Capsulimonadales ord. nov., of the class Armatimonadia of the phylum Armatimonadetes.</title>
        <authorList>
            <person name="Li J."/>
            <person name="Kudo C."/>
            <person name="Tonouchi A."/>
        </authorList>
    </citation>
    <scope>NUCLEOTIDE SEQUENCE [LARGE SCALE GENOMIC DNA]</scope>
    <source>
        <strain evidence="3 4">AX-7</strain>
    </source>
</reference>
<gene>
    <name evidence="3" type="ORF">CCAX7_000500</name>
</gene>
<evidence type="ECO:0000256" key="1">
    <source>
        <dbReference type="ARBA" id="ARBA00022612"/>
    </source>
</evidence>
<dbReference type="NCBIfam" id="TIGR01630">
    <property type="entry name" value="psiM2_ORF9"/>
    <property type="match status" value="1"/>
</dbReference>
<dbReference type="InterPro" id="IPR035421">
    <property type="entry name" value="Terminase_6C"/>
</dbReference>
<accession>A0A402CRD3</accession>
<keyword evidence="4" id="KW-1185">Reference proteome</keyword>
<dbReference type="AlphaFoldDB" id="A0A402CRD3"/>
<dbReference type="KEGG" id="ccot:CCAX7_000500"/>